<dbReference type="KEGG" id="smo:SELMODRAFT_418416"/>
<evidence type="ECO:0000313" key="3">
    <source>
        <dbReference type="Proteomes" id="UP000001514"/>
    </source>
</evidence>
<name>D8S5M4_SELML</name>
<dbReference type="Proteomes" id="UP000001514">
    <property type="component" value="Unassembled WGS sequence"/>
</dbReference>
<dbReference type="EMBL" id="GL377603">
    <property type="protein sequence ID" value="EFJ20199.1"/>
    <property type="molecule type" value="Genomic_DNA"/>
</dbReference>
<reference evidence="2 3" key="1">
    <citation type="journal article" date="2011" name="Science">
        <title>The Selaginella genome identifies genetic changes associated with the evolution of vascular plants.</title>
        <authorList>
            <person name="Banks J.A."/>
            <person name="Nishiyama T."/>
            <person name="Hasebe M."/>
            <person name="Bowman J.L."/>
            <person name="Gribskov M."/>
            <person name="dePamphilis C."/>
            <person name="Albert V.A."/>
            <person name="Aono N."/>
            <person name="Aoyama T."/>
            <person name="Ambrose B.A."/>
            <person name="Ashton N.W."/>
            <person name="Axtell M.J."/>
            <person name="Barker E."/>
            <person name="Barker M.S."/>
            <person name="Bennetzen J.L."/>
            <person name="Bonawitz N.D."/>
            <person name="Chapple C."/>
            <person name="Cheng C."/>
            <person name="Correa L.G."/>
            <person name="Dacre M."/>
            <person name="DeBarry J."/>
            <person name="Dreyer I."/>
            <person name="Elias M."/>
            <person name="Engstrom E.M."/>
            <person name="Estelle M."/>
            <person name="Feng L."/>
            <person name="Finet C."/>
            <person name="Floyd S.K."/>
            <person name="Frommer W.B."/>
            <person name="Fujita T."/>
            <person name="Gramzow L."/>
            <person name="Gutensohn M."/>
            <person name="Harholt J."/>
            <person name="Hattori M."/>
            <person name="Heyl A."/>
            <person name="Hirai T."/>
            <person name="Hiwatashi Y."/>
            <person name="Ishikawa M."/>
            <person name="Iwata M."/>
            <person name="Karol K.G."/>
            <person name="Koehler B."/>
            <person name="Kolukisaoglu U."/>
            <person name="Kubo M."/>
            <person name="Kurata T."/>
            <person name="Lalonde S."/>
            <person name="Li K."/>
            <person name="Li Y."/>
            <person name="Litt A."/>
            <person name="Lyons E."/>
            <person name="Manning G."/>
            <person name="Maruyama T."/>
            <person name="Michael T.P."/>
            <person name="Mikami K."/>
            <person name="Miyazaki S."/>
            <person name="Morinaga S."/>
            <person name="Murata T."/>
            <person name="Mueller-Roeber B."/>
            <person name="Nelson D.R."/>
            <person name="Obara M."/>
            <person name="Oguri Y."/>
            <person name="Olmstead R.G."/>
            <person name="Onodera N."/>
            <person name="Petersen B.L."/>
            <person name="Pils B."/>
            <person name="Prigge M."/>
            <person name="Rensing S.A."/>
            <person name="Riano-Pachon D.M."/>
            <person name="Roberts A.W."/>
            <person name="Sato Y."/>
            <person name="Scheller H.V."/>
            <person name="Schulz B."/>
            <person name="Schulz C."/>
            <person name="Shakirov E.V."/>
            <person name="Shibagaki N."/>
            <person name="Shinohara N."/>
            <person name="Shippen D.E."/>
            <person name="Soerensen I."/>
            <person name="Sotooka R."/>
            <person name="Sugimoto N."/>
            <person name="Sugita M."/>
            <person name="Sumikawa N."/>
            <person name="Tanurdzic M."/>
            <person name="Theissen G."/>
            <person name="Ulvskov P."/>
            <person name="Wakazuki S."/>
            <person name="Weng J.K."/>
            <person name="Willats W.W."/>
            <person name="Wipf D."/>
            <person name="Wolf P.G."/>
            <person name="Yang L."/>
            <person name="Zimmer A.D."/>
            <person name="Zhu Q."/>
            <person name="Mitros T."/>
            <person name="Hellsten U."/>
            <person name="Loque D."/>
            <person name="Otillar R."/>
            <person name="Salamov A."/>
            <person name="Schmutz J."/>
            <person name="Shapiro H."/>
            <person name="Lindquist E."/>
            <person name="Lucas S."/>
            <person name="Rokhsar D."/>
            <person name="Grigoriev I.V."/>
        </authorList>
    </citation>
    <scope>NUCLEOTIDE SEQUENCE [LARGE SCALE GENOMIC DNA]</scope>
</reference>
<proteinExistence type="predicted"/>
<protein>
    <submittedName>
        <fullName evidence="2">Uncharacterized protein</fullName>
    </submittedName>
</protein>
<gene>
    <name evidence="2" type="ORF">SELMODRAFT_418416</name>
</gene>
<dbReference type="HOGENOM" id="CLU_1680940_0_0_1"/>
<dbReference type="AlphaFoldDB" id="D8S5M4"/>
<accession>D8S5M4</accession>
<keyword evidence="3" id="KW-1185">Reference proteome</keyword>
<sequence length="184" mass="20887">MARGDPFLQVGNAKALIMNLLREIHPDARDNPGWEKELFLLRSRKRIRLPKSAAKESELLAELVDLLDSNKREISMPDLIDDAVLEKIIHYWEHGGDVRAMFSSSDELLQLVDAAIYLQAQSLKHDLAIVIEHEICKDSKTVADVLERLGLIHETLTAEEEQELLELLRLVRTPTGMLTHSSSF</sequence>
<dbReference type="Gene3D" id="3.30.710.10">
    <property type="entry name" value="Potassium Channel Kv1.1, Chain A"/>
    <property type="match status" value="1"/>
</dbReference>
<evidence type="ECO:0000256" key="1">
    <source>
        <dbReference type="ARBA" id="ARBA00004906"/>
    </source>
</evidence>
<dbReference type="InParanoid" id="D8S5M4"/>
<comment type="pathway">
    <text evidence="1">Protein modification; protein ubiquitination.</text>
</comment>
<organism evidence="3">
    <name type="scientific">Selaginella moellendorffii</name>
    <name type="common">Spikemoss</name>
    <dbReference type="NCBI Taxonomy" id="88036"/>
    <lineage>
        <taxon>Eukaryota</taxon>
        <taxon>Viridiplantae</taxon>
        <taxon>Streptophyta</taxon>
        <taxon>Embryophyta</taxon>
        <taxon>Tracheophyta</taxon>
        <taxon>Lycopodiopsida</taxon>
        <taxon>Selaginellales</taxon>
        <taxon>Selaginellaceae</taxon>
        <taxon>Selaginella</taxon>
    </lineage>
</organism>
<dbReference type="InterPro" id="IPR011333">
    <property type="entry name" value="SKP1/BTB/POZ_sf"/>
</dbReference>
<dbReference type="Gramene" id="EFJ20199">
    <property type="protein sequence ID" value="EFJ20199"/>
    <property type="gene ID" value="SELMODRAFT_418416"/>
</dbReference>
<evidence type="ECO:0000313" key="2">
    <source>
        <dbReference type="EMBL" id="EFJ20199.1"/>
    </source>
</evidence>